<evidence type="ECO:0000256" key="3">
    <source>
        <dbReference type="ARBA" id="ARBA00022525"/>
    </source>
</evidence>
<keyword evidence="5" id="KW-0732">Signal</keyword>
<dbReference type="SUPFAM" id="SSF54403">
    <property type="entry name" value="Cystatin/monellin"/>
    <property type="match status" value="1"/>
</dbReference>
<gene>
    <name evidence="7" type="primary">LOC101640897</name>
</gene>
<dbReference type="InterPro" id="IPR046350">
    <property type="entry name" value="Cystatin_sf"/>
</dbReference>
<dbReference type="Proteomes" id="UP000694863">
    <property type="component" value="Unplaced"/>
</dbReference>
<evidence type="ECO:0000313" key="6">
    <source>
        <dbReference type="Proteomes" id="UP000694863"/>
    </source>
</evidence>
<dbReference type="GeneID" id="101640897"/>
<organism evidence="6 7">
    <name type="scientific">Echinops telfairi</name>
    <name type="common">Lesser hedgehog tenrec</name>
    <dbReference type="NCBI Taxonomy" id="9371"/>
    <lineage>
        <taxon>Eukaryota</taxon>
        <taxon>Metazoa</taxon>
        <taxon>Chordata</taxon>
        <taxon>Craniata</taxon>
        <taxon>Vertebrata</taxon>
        <taxon>Euteleostomi</taxon>
        <taxon>Mammalia</taxon>
        <taxon>Eutheria</taxon>
        <taxon>Afrotheria</taxon>
        <taxon>Tenrecidae</taxon>
        <taxon>Tenrecinae</taxon>
        <taxon>Echinops</taxon>
    </lineage>
</organism>
<dbReference type="PANTHER" id="PTHR10206">
    <property type="entry name" value="CATHELICIDIN"/>
    <property type="match status" value="1"/>
</dbReference>
<dbReference type="Pfam" id="PF00666">
    <property type="entry name" value="Cathelicidins"/>
    <property type="match status" value="1"/>
</dbReference>
<comment type="subcellular location">
    <subcellularLocation>
        <location evidence="1">Secreted</location>
    </subcellularLocation>
</comment>
<reference evidence="7" key="1">
    <citation type="submission" date="2025-08" db="UniProtKB">
        <authorList>
            <consortium name="RefSeq"/>
        </authorList>
    </citation>
    <scope>IDENTIFICATION</scope>
</reference>
<keyword evidence="3" id="KW-0964">Secreted</keyword>
<evidence type="ECO:0000256" key="1">
    <source>
        <dbReference type="ARBA" id="ARBA00004613"/>
    </source>
</evidence>
<protein>
    <submittedName>
        <fullName evidence="7">Cathelin-like</fullName>
    </submittedName>
</protein>
<sequence length="169" mass="18790">MGGIRGPAQLLLLLLVGLTWAKPTEDLRLSQAEALAFAIDSYNTQSDEEVSAFQILEAEPQPDWDPALETPQPLNFIIKETNCKKAQKLPPEQCPFKDDGKIQKCVGLLKADADDLSVELTCKPHTSEGPVRVPRGLRKTLKKIGKKIKDTVKKLLPKKPIMIGYSKRF</sequence>
<evidence type="ECO:0000256" key="2">
    <source>
        <dbReference type="ARBA" id="ARBA00005320"/>
    </source>
</evidence>
<dbReference type="PANTHER" id="PTHR10206:SF0">
    <property type="entry name" value="CATHELICIDIN B1-RELATED"/>
    <property type="match status" value="1"/>
</dbReference>
<dbReference type="Gene3D" id="3.10.450.10">
    <property type="match status" value="1"/>
</dbReference>
<comment type="similarity">
    <text evidence="2">Belongs to the cathelicidin family.</text>
</comment>
<evidence type="ECO:0000313" key="7">
    <source>
        <dbReference type="RefSeq" id="XP_004704204.1"/>
    </source>
</evidence>
<evidence type="ECO:0000256" key="4">
    <source>
        <dbReference type="ARBA" id="ARBA00023157"/>
    </source>
</evidence>
<evidence type="ECO:0000256" key="5">
    <source>
        <dbReference type="SAM" id="SignalP"/>
    </source>
</evidence>
<proteinExistence type="inferred from homology"/>
<dbReference type="InterPro" id="IPR001894">
    <property type="entry name" value="Cathelicidin-like"/>
</dbReference>
<dbReference type="RefSeq" id="XP_004704204.1">
    <property type="nucleotide sequence ID" value="XM_004704147.2"/>
</dbReference>
<accession>A0ABM0INN1</accession>
<feature type="chain" id="PRO_5046529428" evidence="5">
    <location>
        <begin position="22"/>
        <end position="169"/>
    </location>
</feature>
<keyword evidence="6" id="KW-1185">Reference proteome</keyword>
<feature type="signal peptide" evidence="5">
    <location>
        <begin position="1"/>
        <end position="21"/>
    </location>
</feature>
<name>A0ABM0INN1_ECHTE</name>
<keyword evidence="4" id="KW-1015">Disulfide bond</keyword>